<keyword evidence="1" id="KW-0812">Transmembrane</keyword>
<gene>
    <name evidence="2" type="ORF">Q764_14035</name>
</gene>
<comment type="caution">
    <text evidence="2">The sequence shown here is derived from an EMBL/GenBank/DDBJ whole genome shotgun (WGS) entry which is preliminary data.</text>
</comment>
<keyword evidence="1" id="KW-0472">Membrane</keyword>
<protein>
    <submittedName>
        <fullName evidence="2">Uncharacterized protein</fullName>
    </submittedName>
</protein>
<dbReference type="RefSeq" id="WP_026981000.1">
    <property type="nucleotide sequence ID" value="NZ_AUCZ01000031.1"/>
</dbReference>
<feature type="transmembrane region" description="Helical" evidence="1">
    <location>
        <begin position="6"/>
        <end position="30"/>
    </location>
</feature>
<accession>A0A0A2LYT4</accession>
<feature type="transmembrane region" description="Helical" evidence="1">
    <location>
        <begin position="42"/>
        <end position="67"/>
    </location>
</feature>
<evidence type="ECO:0000256" key="1">
    <source>
        <dbReference type="SAM" id="Phobius"/>
    </source>
</evidence>
<dbReference type="Proteomes" id="UP000030121">
    <property type="component" value="Unassembled WGS sequence"/>
</dbReference>
<proteinExistence type="predicted"/>
<feature type="transmembrane region" description="Helical" evidence="1">
    <location>
        <begin position="182"/>
        <end position="204"/>
    </location>
</feature>
<dbReference type="STRING" id="1121899.GCA_000430025_02710"/>
<keyword evidence="1" id="KW-1133">Transmembrane helix</keyword>
<evidence type="ECO:0000313" key="2">
    <source>
        <dbReference type="EMBL" id="KGO85542.1"/>
    </source>
</evidence>
<keyword evidence="3" id="KW-1185">Reference proteome</keyword>
<organism evidence="2 3">
    <name type="scientific">Flavobacterium suncheonense GH29-5 = DSM 17707</name>
    <dbReference type="NCBI Taxonomy" id="1121899"/>
    <lineage>
        <taxon>Bacteria</taxon>
        <taxon>Pseudomonadati</taxon>
        <taxon>Bacteroidota</taxon>
        <taxon>Flavobacteriia</taxon>
        <taxon>Flavobacteriales</taxon>
        <taxon>Flavobacteriaceae</taxon>
        <taxon>Flavobacterium</taxon>
    </lineage>
</organism>
<dbReference type="eggNOG" id="ENOG503414G">
    <property type="taxonomic scope" value="Bacteria"/>
</dbReference>
<reference evidence="2 3" key="1">
    <citation type="submission" date="2013-09" db="EMBL/GenBank/DDBJ databases">
        <authorList>
            <person name="Zeng Z."/>
            <person name="Chen C."/>
        </authorList>
    </citation>
    <scope>NUCLEOTIDE SEQUENCE [LARGE SCALE GENOMIC DNA]</scope>
    <source>
        <strain evidence="2 3">GH29-5</strain>
    </source>
</reference>
<evidence type="ECO:0000313" key="3">
    <source>
        <dbReference type="Proteomes" id="UP000030121"/>
    </source>
</evidence>
<name>A0A0A2LYT4_9FLAO</name>
<sequence length="217" mass="24785">MGAGIAILIHLILIFILGLTIAFFSGLITLFISDKNKRKRKLFLSIFIPFQILYIYYFTALIGTMIVSEVKNVDIGFGDEWYAPLNETSQILMIDLPEQAFVKSNGETLISDVSNIQQIKEKIYGKTYDGKYFSINLTNNKLNKYINENELLKKESLKNVDLVKTMSFYEKRKEEVSGTLNIVVIIFSIIISIGIALFSCRIVLNGFKFVSKKKNYC</sequence>
<dbReference type="OrthoDB" id="1261310at2"/>
<dbReference type="AlphaFoldDB" id="A0A0A2LYT4"/>
<dbReference type="EMBL" id="JRLW01000043">
    <property type="protein sequence ID" value="KGO85542.1"/>
    <property type="molecule type" value="Genomic_DNA"/>
</dbReference>